<dbReference type="AlphaFoldDB" id="A0A2H1WG48"/>
<sequence length="96" mass="10798">MSVSFRYFGTVASAQISRSNVCVDHVSDSGYPLRPTLMTPVVNTESDTPALLRVTLSDSEFCREMYQGTQTKVGDVYWLIASYTITPHNMRKQMLV</sequence>
<proteinExistence type="predicted"/>
<organism evidence="1">
    <name type="scientific">Spodoptera frugiperda</name>
    <name type="common">Fall armyworm</name>
    <dbReference type="NCBI Taxonomy" id="7108"/>
    <lineage>
        <taxon>Eukaryota</taxon>
        <taxon>Metazoa</taxon>
        <taxon>Ecdysozoa</taxon>
        <taxon>Arthropoda</taxon>
        <taxon>Hexapoda</taxon>
        <taxon>Insecta</taxon>
        <taxon>Pterygota</taxon>
        <taxon>Neoptera</taxon>
        <taxon>Endopterygota</taxon>
        <taxon>Lepidoptera</taxon>
        <taxon>Glossata</taxon>
        <taxon>Ditrysia</taxon>
        <taxon>Noctuoidea</taxon>
        <taxon>Noctuidae</taxon>
        <taxon>Amphipyrinae</taxon>
        <taxon>Spodoptera</taxon>
    </lineage>
</organism>
<gene>
    <name evidence="1" type="ORF">SFRICE_011837</name>
</gene>
<protein>
    <submittedName>
        <fullName evidence="1">SFRICE_011837</fullName>
    </submittedName>
</protein>
<accession>A0A2H1WG48</accession>
<name>A0A2H1WG48_SPOFR</name>
<evidence type="ECO:0000313" key="1">
    <source>
        <dbReference type="EMBL" id="SOQ51852.1"/>
    </source>
</evidence>
<dbReference type="EMBL" id="ODYU01008346">
    <property type="protein sequence ID" value="SOQ51852.1"/>
    <property type="molecule type" value="Genomic_DNA"/>
</dbReference>
<reference evidence="1" key="1">
    <citation type="submission" date="2016-07" db="EMBL/GenBank/DDBJ databases">
        <authorList>
            <person name="Bretaudeau A."/>
        </authorList>
    </citation>
    <scope>NUCLEOTIDE SEQUENCE</scope>
    <source>
        <strain evidence="1">Rice</strain>
        <tissue evidence="1">Whole body</tissue>
    </source>
</reference>